<feature type="region of interest" description="Disordered" evidence="1">
    <location>
        <begin position="1"/>
        <end position="21"/>
    </location>
</feature>
<dbReference type="Pfam" id="PF20978">
    <property type="entry name" value="Gta3"/>
    <property type="match status" value="1"/>
</dbReference>
<dbReference type="EMBL" id="JABCIY010000025">
    <property type="protein sequence ID" value="KAF7196454.1"/>
    <property type="molecule type" value="Genomic_DNA"/>
</dbReference>
<sequence>MPPSIQLRSYSTTLARRDQPGPRRVVELEELLSKPTWSVASLLPDGVPRDGMPEVASKQLHHLLRLSALPPPKDVEEESKMLATLSSQLHFVRDVQRVNTKDVNPLSSLRDETAQGEKEAELGMDALEGALAKEELRGQHHKRLRRKHEKRQGQAQEQGRWDVLGNASKKTGRYFVVEGGRQR</sequence>
<evidence type="ECO:0000259" key="2">
    <source>
        <dbReference type="Pfam" id="PF20978"/>
    </source>
</evidence>
<organism evidence="3 4">
    <name type="scientific">Pseudocercospora fuligena</name>
    <dbReference type="NCBI Taxonomy" id="685502"/>
    <lineage>
        <taxon>Eukaryota</taxon>
        <taxon>Fungi</taxon>
        <taxon>Dikarya</taxon>
        <taxon>Ascomycota</taxon>
        <taxon>Pezizomycotina</taxon>
        <taxon>Dothideomycetes</taxon>
        <taxon>Dothideomycetidae</taxon>
        <taxon>Mycosphaerellales</taxon>
        <taxon>Mycosphaerellaceae</taxon>
        <taxon>Pseudocercospora</taxon>
    </lineage>
</organism>
<evidence type="ECO:0000256" key="1">
    <source>
        <dbReference type="SAM" id="MobiDB-lite"/>
    </source>
</evidence>
<accession>A0A8H6VQ67</accession>
<proteinExistence type="predicted"/>
<evidence type="ECO:0000313" key="3">
    <source>
        <dbReference type="EMBL" id="KAF7196454.1"/>
    </source>
</evidence>
<dbReference type="OrthoDB" id="5522061at2759"/>
<protein>
    <recommendedName>
        <fullName evidence="2">Glutamyl-tRNA amidotransferase complex subunit Gta3 domain-containing protein</fullName>
    </recommendedName>
</protein>
<feature type="region of interest" description="Disordered" evidence="1">
    <location>
        <begin position="131"/>
        <end position="164"/>
    </location>
</feature>
<comment type="caution">
    <text evidence="3">The sequence shown here is derived from an EMBL/GenBank/DDBJ whole genome shotgun (WGS) entry which is preliminary data.</text>
</comment>
<evidence type="ECO:0000313" key="4">
    <source>
        <dbReference type="Proteomes" id="UP000660729"/>
    </source>
</evidence>
<keyword evidence="4" id="KW-1185">Reference proteome</keyword>
<dbReference type="InterPro" id="IPR049545">
    <property type="entry name" value="Gta3_dom"/>
</dbReference>
<feature type="compositionally biased region" description="Polar residues" evidence="1">
    <location>
        <begin position="1"/>
        <end position="14"/>
    </location>
</feature>
<reference evidence="3" key="1">
    <citation type="submission" date="2020-04" db="EMBL/GenBank/DDBJ databases">
        <title>Draft genome resource of the tomato pathogen Pseudocercospora fuligena.</title>
        <authorList>
            <person name="Zaccaron A."/>
        </authorList>
    </citation>
    <scope>NUCLEOTIDE SEQUENCE</scope>
    <source>
        <strain evidence="3">PF001</strain>
    </source>
</reference>
<dbReference type="AlphaFoldDB" id="A0A8H6VQ67"/>
<feature type="domain" description="Glutamyl-tRNA amidotransferase complex subunit Gta3" evidence="2">
    <location>
        <begin position="53"/>
        <end position="106"/>
    </location>
</feature>
<name>A0A8H6VQ67_9PEZI</name>
<dbReference type="Proteomes" id="UP000660729">
    <property type="component" value="Unassembled WGS sequence"/>
</dbReference>
<gene>
    <name evidence="3" type="ORF">HII31_02182</name>
</gene>
<feature type="compositionally biased region" description="Basic residues" evidence="1">
    <location>
        <begin position="139"/>
        <end position="150"/>
    </location>
</feature>